<protein>
    <submittedName>
        <fullName evidence="5">Glycosyltransferase involved in cell wall bisynthesis</fullName>
    </submittedName>
</protein>
<keyword evidence="1" id="KW-0328">Glycosyltransferase</keyword>
<keyword evidence="6" id="KW-1185">Reference proteome</keyword>
<proteinExistence type="predicted"/>
<dbReference type="Gene3D" id="3.40.50.2000">
    <property type="entry name" value="Glycogen Phosphorylase B"/>
    <property type="match status" value="2"/>
</dbReference>
<evidence type="ECO:0000256" key="3">
    <source>
        <dbReference type="SAM" id="MobiDB-lite"/>
    </source>
</evidence>
<dbReference type="PANTHER" id="PTHR12526:SF510">
    <property type="entry name" value="D-INOSITOL 3-PHOSPHATE GLYCOSYLTRANSFERASE"/>
    <property type="match status" value="1"/>
</dbReference>
<organism evidence="5 6">
    <name type="scientific">Natronobacterium haloterrestre</name>
    <name type="common">Halobiforma haloterrestris</name>
    <dbReference type="NCBI Taxonomy" id="148448"/>
    <lineage>
        <taxon>Archaea</taxon>
        <taxon>Methanobacteriati</taxon>
        <taxon>Methanobacteriota</taxon>
        <taxon>Stenosarchaea group</taxon>
        <taxon>Halobacteria</taxon>
        <taxon>Halobacteriales</taxon>
        <taxon>Natrialbaceae</taxon>
        <taxon>Natronobacterium</taxon>
    </lineage>
</organism>
<dbReference type="Pfam" id="PF13692">
    <property type="entry name" value="Glyco_trans_1_4"/>
    <property type="match status" value="1"/>
</dbReference>
<reference evidence="6" key="1">
    <citation type="submission" date="2016-10" db="EMBL/GenBank/DDBJ databases">
        <authorList>
            <person name="Varghese N."/>
            <person name="Submissions S."/>
        </authorList>
    </citation>
    <scope>NUCLEOTIDE SEQUENCE [LARGE SCALE GENOMIC DNA]</scope>
    <source>
        <strain evidence="6">DSM 13078</strain>
    </source>
</reference>
<name>A0A1I1F0H7_NATHA</name>
<feature type="domain" description="Glycosyltransferase subfamily 4-like N-terminal" evidence="4">
    <location>
        <begin position="85"/>
        <end position="220"/>
    </location>
</feature>
<evidence type="ECO:0000313" key="6">
    <source>
        <dbReference type="Proteomes" id="UP000199161"/>
    </source>
</evidence>
<dbReference type="GO" id="GO:0016757">
    <property type="term" value="F:glycosyltransferase activity"/>
    <property type="evidence" value="ECO:0007669"/>
    <property type="project" value="UniProtKB-KW"/>
</dbReference>
<dbReference type="InterPro" id="IPR028098">
    <property type="entry name" value="Glyco_trans_4-like_N"/>
</dbReference>
<dbReference type="Proteomes" id="UP000199161">
    <property type="component" value="Unassembled WGS sequence"/>
</dbReference>
<dbReference type="EMBL" id="FOKW01000003">
    <property type="protein sequence ID" value="SFB92777.1"/>
    <property type="molecule type" value="Genomic_DNA"/>
</dbReference>
<evidence type="ECO:0000313" key="5">
    <source>
        <dbReference type="EMBL" id="SFB92777.1"/>
    </source>
</evidence>
<evidence type="ECO:0000256" key="2">
    <source>
        <dbReference type="ARBA" id="ARBA00022679"/>
    </source>
</evidence>
<sequence>MSRPATEGDPADTLPEAGSRPDPEANDCSSDDRSGRTPPDPFGSDLAGSVDDADPAPEEARVLVVSGLGHKNERHYGPLAEVAGETTLVCLNPRHDVEPAKYREVPDVGPRPLRLVLLFFVALLEGYRTEYDAVASISLFPYGLYALALKAIYGYPASLGIIGIDLDHHARQWYGAVPRWAFGRFDAVSVPGPSHADALEDCGVPRERIEILANAIDVERYRPDDRGTGDAGDDHDHDHDYDYDYDFVWVGRFSDEKAPMRFVESLVALERRDSTGEFRAVMVGDGPLRDDVAATLETHGLGDRVDLPGWVDDPRPYYRRSATFVLTSRRDALPLVMLEAMASGLPPVVPPVGSVPDVVSDGDNGVVVPDRDPRSFAAAMARCLAEPDERADLGANATAVRSSFSYEQAGDDWRRILATLVRSRPCSRSRS</sequence>
<dbReference type="CDD" id="cd03801">
    <property type="entry name" value="GT4_PimA-like"/>
    <property type="match status" value="1"/>
</dbReference>
<evidence type="ECO:0000256" key="1">
    <source>
        <dbReference type="ARBA" id="ARBA00022676"/>
    </source>
</evidence>
<accession>A0A1I1F0H7</accession>
<dbReference type="RefSeq" id="WP_089786589.1">
    <property type="nucleotide sequence ID" value="NZ_FOKW01000003.1"/>
</dbReference>
<dbReference type="Pfam" id="PF13439">
    <property type="entry name" value="Glyco_transf_4"/>
    <property type="match status" value="1"/>
</dbReference>
<dbReference type="PANTHER" id="PTHR12526">
    <property type="entry name" value="GLYCOSYLTRANSFERASE"/>
    <property type="match status" value="1"/>
</dbReference>
<evidence type="ECO:0000259" key="4">
    <source>
        <dbReference type="Pfam" id="PF13439"/>
    </source>
</evidence>
<dbReference type="SUPFAM" id="SSF53756">
    <property type="entry name" value="UDP-Glycosyltransferase/glycogen phosphorylase"/>
    <property type="match status" value="1"/>
</dbReference>
<feature type="region of interest" description="Disordered" evidence="3">
    <location>
        <begin position="1"/>
        <end position="55"/>
    </location>
</feature>
<dbReference type="AlphaFoldDB" id="A0A1I1F0H7"/>
<gene>
    <name evidence="5" type="ORF">SAMN05444422_10385</name>
</gene>
<keyword evidence="2 5" id="KW-0808">Transferase</keyword>
<dbReference type="OrthoDB" id="131038at2157"/>